<keyword evidence="1" id="KW-0732">Signal</keyword>
<name>A0ABT3H3M6_9RHOB</name>
<evidence type="ECO:0000313" key="2">
    <source>
        <dbReference type="EMBL" id="MCW1934382.1"/>
    </source>
</evidence>
<feature type="chain" id="PRO_5045131704" evidence="1">
    <location>
        <begin position="24"/>
        <end position="211"/>
    </location>
</feature>
<dbReference type="Proteomes" id="UP001208938">
    <property type="component" value="Unassembled WGS sequence"/>
</dbReference>
<protein>
    <submittedName>
        <fullName evidence="2">Uncharacterized protein</fullName>
    </submittedName>
</protein>
<evidence type="ECO:0000256" key="1">
    <source>
        <dbReference type="SAM" id="SignalP"/>
    </source>
</evidence>
<dbReference type="EMBL" id="JAPDFL010000001">
    <property type="protein sequence ID" value="MCW1934382.1"/>
    <property type="molecule type" value="Genomic_DNA"/>
</dbReference>
<dbReference type="RefSeq" id="WP_264507182.1">
    <property type="nucleotide sequence ID" value="NZ_JAPDFL010000001.1"/>
</dbReference>
<keyword evidence="3" id="KW-1185">Reference proteome</keyword>
<feature type="signal peptide" evidence="1">
    <location>
        <begin position="1"/>
        <end position="23"/>
    </location>
</feature>
<gene>
    <name evidence="2" type="ORF">OKW52_19525</name>
</gene>
<organism evidence="2 3">
    <name type="scientific">Pararhodobacter zhoushanensis</name>
    <dbReference type="NCBI Taxonomy" id="2479545"/>
    <lineage>
        <taxon>Bacteria</taxon>
        <taxon>Pseudomonadati</taxon>
        <taxon>Pseudomonadota</taxon>
        <taxon>Alphaproteobacteria</taxon>
        <taxon>Rhodobacterales</taxon>
        <taxon>Paracoccaceae</taxon>
        <taxon>Pararhodobacter</taxon>
    </lineage>
</organism>
<evidence type="ECO:0000313" key="3">
    <source>
        <dbReference type="Proteomes" id="UP001208938"/>
    </source>
</evidence>
<sequence>MKFWSICPAMPLARHVLRPVAFAALLGALPLAAGAQNLAQAAQAIESMLAEGRTDDAVVAARRFMRTVTDQAGFGVTNAQLTAGQAEGYGMYVPRVDNAYVIGEPIYAYVEVYGFSMTSLANGANRLLFDVSFTLDSPEGEQMTDAMIPMGEVQLDSYSRPVDGYFHLTYRVTGAEGAYQLRTQVVDRASGQQAEFTLPVVFQVAEDAPRK</sequence>
<comment type="caution">
    <text evidence="2">The sequence shown here is derived from an EMBL/GenBank/DDBJ whole genome shotgun (WGS) entry which is preliminary data.</text>
</comment>
<proteinExistence type="predicted"/>
<reference evidence="2 3" key="1">
    <citation type="submission" date="2022-10" db="EMBL/GenBank/DDBJ databases">
        <title>Pararhodobacter sp. nov., isolated from marine algae.</title>
        <authorList>
            <person name="Choi B.J."/>
            <person name="Kim J.M."/>
            <person name="Lee J.K."/>
            <person name="Choi D.G."/>
            <person name="Jeon C.O."/>
        </authorList>
    </citation>
    <scope>NUCLEOTIDE SEQUENCE [LARGE SCALE GENOMIC DNA]</scope>
    <source>
        <strain evidence="2 3">ZQ420</strain>
    </source>
</reference>
<accession>A0ABT3H3M6</accession>